<protein>
    <submittedName>
        <fullName evidence="1">Uncharacterized protein</fullName>
    </submittedName>
</protein>
<sequence length="309" mass="33087">MHAAQVQSWPEGPRYVSVDDPTAPSDSQIQLRVLAAGAHQVVRSRASGSHYSARHLPHTVGVDCVAKDEATGQLYYCFNLQNGTFAERINFDKSIVYPLPGHVNPISFAASVNPAMSSWMAITNRTANLPKDFTAVILGATSASGRLAVHTAKALGASKVVGIARNAAALEKVDGLDDYVVLQDPIAETDFSKVQDCDLILDYVYGDATVQLLTSLARSKKPVQYVEIGSLAEKTAVLPSALLRSFDLTVRGAGAGSWSLSALQKELHTLVAKMAEWKLLSASPVPLKDIETAWNDQSLASEGRAVFVP</sequence>
<accession>A0ACB9Z1S1</accession>
<evidence type="ECO:0000313" key="1">
    <source>
        <dbReference type="EMBL" id="KAI4865704.1"/>
    </source>
</evidence>
<proteinExistence type="predicted"/>
<dbReference type="Proteomes" id="UP001497700">
    <property type="component" value="Unassembled WGS sequence"/>
</dbReference>
<organism evidence="1 2">
    <name type="scientific">Hypoxylon rubiginosum</name>
    <dbReference type="NCBI Taxonomy" id="110542"/>
    <lineage>
        <taxon>Eukaryota</taxon>
        <taxon>Fungi</taxon>
        <taxon>Dikarya</taxon>
        <taxon>Ascomycota</taxon>
        <taxon>Pezizomycotina</taxon>
        <taxon>Sordariomycetes</taxon>
        <taxon>Xylariomycetidae</taxon>
        <taxon>Xylariales</taxon>
        <taxon>Hypoxylaceae</taxon>
        <taxon>Hypoxylon</taxon>
    </lineage>
</organism>
<name>A0ACB9Z1S1_9PEZI</name>
<comment type="caution">
    <text evidence="1">The sequence shown here is derived from an EMBL/GenBank/DDBJ whole genome shotgun (WGS) entry which is preliminary data.</text>
</comment>
<evidence type="ECO:0000313" key="2">
    <source>
        <dbReference type="Proteomes" id="UP001497700"/>
    </source>
</evidence>
<keyword evidence="2" id="KW-1185">Reference proteome</keyword>
<dbReference type="EMBL" id="MU393468">
    <property type="protein sequence ID" value="KAI4865704.1"/>
    <property type="molecule type" value="Genomic_DNA"/>
</dbReference>
<gene>
    <name evidence="1" type="ORF">F4820DRAFT_282200</name>
</gene>
<reference evidence="1 2" key="1">
    <citation type="journal article" date="2022" name="New Phytol.">
        <title>Ecological generalism drives hyperdiversity of secondary metabolite gene clusters in xylarialean endophytes.</title>
        <authorList>
            <person name="Franco M.E.E."/>
            <person name="Wisecaver J.H."/>
            <person name="Arnold A.E."/>
            <person name="Ju Y.M."/>
            <person name="Slot J.C."/>
            <person name="Ahrendt S."/>
            <person name="Moore L.P."/>
            <person name="Eastman K.E."/>
            <person name="Scott K."/>
            <person name="Konkel Z."/>
            <person name="Mondo S.J."/>
            <person name="Kuo A."/>
            <person name="Hayes R.D."/>
            <person name="Haridas S."/>
            <person name="Andreopoulos B."/>
            <person name="Riley R."/>
            <person name="LaButti K."/>
            <person name="Pangilinan J."/>
            <person name="Lipzen A."/>
            <person name="Amirebrahimi M."/>
            <person name="Yan J."/>
            <person name="Adam C."/>
            <person name="Keymanesh K."/>
            <person name="Ng V."/>
            <person name="Louie K."/>
            <person name="Northen T."/>
            <person name="Drula E."/>
            <person name="Henrissat B."/>
            <person name="Hsieh H.M."/>
            <person name="Youens-Clark K."/>
            <person name="Lutzoni F."/>
            <person name="Miadlikowska J."/>
            <person name="Eastwood D.C."/>
            <person name="Hamelin R.C."/>
            <person name="Grigoriev I.V."/>
            <person name="U'Ren J.M."/>
        </authorList>
    </citation>
    <scope>NUCLEOTIDE SEQUENCE [LARGE SCALE GENOMIC DNA]</scope>
    <source>
        <strain evidence="1 2">CBS 119005</strain>
    </source>
</reference>